<dbReference type="Proteomes" id="UP001165368">
    <property type="component" value="Unassembled WGS sequence"/>
</dbReference>
<proteinExistence type="predicted"/>
<dbReference type="RefSeq" id="WP_237822464.1">
    <property type="nucleotide sequence ID" value="NZ_JAKLTQ010000012.1"/>
</dbReference>
<protein>
    <submittedName>
        <fullName evidence="3">AbrB/MazE/SpoVT family DNA-binding domain-containing protein</fullName>
    </submittedName>
</protein>
<sequence>MSGTYQVVMGERGRLVIPAELRERLQLAPGSTLILLESEHGLVLATREQVKKLVRTQLEGTDLVTELLAERRRQAAADDAA</sequence>
<dbReference type="Pfam" id="PF04014">
    <property type="entry name" value="MazE_antitoxin"/>
    <property type="match status" value="1"/>
</dbReference>
<dbReference type="PROSITE" id="PS51740">
    <property type="entry name" value="SPOVT_ABRB"/>
    <property type="match status" value="1"/>
</dbReference>
<evidence type="ECO:0000313" key="4">
    <source>
        <dbReference type="Proteomes" id="UP001165368"/>
    </source>
</evidence>
<evidence type="ECO:0000256" key="1">
    <source>
        <dbReference type="PROSITE-ProRule" id="PRU01076"/>
    </source>
</evidence>
<dbReference type="GO" id="GO:0003677">
    <property type="term" value="F:DNA binding"/>
    <property type="evidence" value="ECO:0007669"/>
    <property type="project" value="UniProtKB-KW"/>
</dbReference>
<evidence type="ECO:0000313" key="3">
    <source>
        <dbReference type="EMBL" id="MCG2623302.1"/>
    </source>
</evidence>
<dbReference type="InterPro" id="IPR037914">
    <property type="entry name" value="SpoVT-AbrB_sf"/>
</dbReference>
<dbReference type="NCBIfam" id="TIGR01439">
    <property type="entry name" value="lp_hng_hel_AbrB"/>
    <property type="match status" value="1"/>
</dbReference>
<evidence type="ECO:0000259" key="2">
    <source>
        <dbReference type="PROSITE" id="PS51740"/>
    </source>
</evidence>
<dbReference type="SMART" id="SM00966">
    <property type="entry name" value="SpoVT_AbrB"/>
    <property type="match status" value="1"/>
</dbReference>
<dbReference type="SUPFAM" id="SSF89447">
    <property type="entry name" value="AbrB/MazE/MraZ-like"/>
    <property type="match status" value="1"/>
</dbReference>
<keyword evidence="4" id="KW-1185">Reference proteome</keyword>
<comment type="caution">
    <text evidence="3">The sequence shown here is derived from an EMBL/GenBank/DDBJ whole genome shotgun (WGS) entry which is preliminary data.</text>
</comment>
<organism evidence="3 4">
    <name type="scientific">Arthrobacter hankyongi</name>
    <dbReference type="NCBI Taxonomy" id="2904801"/>
    <lineage>
        <taxon>Bacteria</taxon>
        <taxon>Bacillati</taxon>
        <taxon>Actinomycetota</taxon>
        <taxon>Actinomycetes</taxon>
        <taxon>Micrococcales</taxon>
        <taxon>Micrococcaceae</taxon>
        <taxon>Arthrobacter</taxon>
    </lineage>
</organism>
<gene>
    <name evidence="3" type="ORF">LVY72_15490</name>
</gene>
<name>A0ABS9L9Z9_9MICC</name>
<accession>A0ABS9L9Z9</accession>
<keyword evidence="1 3" id="KW-0238">DNA-binding</keyword>
<dbReference type="InterPro" id="IPR007159">
    <property type="entry name" value="SpoVT-AbrB_dom"/>
</dbReference>
<dbReference type="EMBL" id="JAKLTQ010000012">
    <property type="protein sequence ID" value="MCG2623302.1"/>
    <property type="molecule type" value="Genomic_DNA"/>
</dbReference>
<reference evidence="3" key="1">
    <citation type="submission" date="2022-01" db="EMBL/GenBank/DDBJ databases">
        <authorList>
            <person name="Jo J.-H."/>
            <person name="Im W.-T."/>
        </authorList>
    </citation>
    <scope>NUCLEOTIDE SEQUENCE</scope>
    <source>
        <strain evidence="3">I2-34</strain>
    </source>
</reference>
<feature type="domain" description="SpoVT-AbrB" evidence="2">
    <location>
        <begin position="4"/>
        <end position="49"/>
    </location>
</feature>
<dbReference type="Gene3D" id="2.10.260.10">
    <property type="match status" value="1"/>
</dbReference>